<accession>A0ABP7ISK5</accession>
<protein>
    <submittedName>
        <fullName evidence="2">Uncharacterized protein</fullName>
    </submittedName>
</protein>
<proteinExistence type="predicted"/>
<feature type="chain" id="PRO_5047243427" evidence="1">
    <location>
        <begin position="20"/>
        <end position="124"/>
    </location>
</feature>
<name>A0ABP7ISK5_9ACTN</name>
<dbReference type="EMBL" id="BAABAH010000011">
    <property type="protein sequence ID" value="GAA3825891.1"/>
    <property type="molecule type" value="Genomic_DNA"/>
</dbReference>
<evidence type="ECO:0000256" key="1">
    <source>
        <dbReference type="SAM" id="SignalP"/>
    </source>
</evidence>
<sequence length="124" mass="12904">MTNLARVTLTLLSTGVALACVGTPSSAWALTPSKVTIHADGLDLHGSVSSTRPACVGHREIIVIKQVGSRGGGDDLRFASDTTENDGSWSIGNTGTPGRFFAKVRKTAHCAGDTSKTIRAVRNP</sequence>
<organism evidence="2 3">
    <name type="scientific">Nocardioides panacisoli</name>
    <dbReference type="NCBI Taxonomy" id="627624"/>
    <lineage>
        <taxon>Bacteria</taxon>
        <taxon>Bacillati</taxon>
        <taxon>Actinomycetota</taxon>
        <taxon>Actinomycetes</taxon>
        <taxon>Propionibacteriales</taxon>
        <taxon>Nocardioidaceae</taxon>
        <taxon>Nocardioides</taxon>
    </lineage>
</organism>
<feature type="signal peptide" evidence="1">
    <location>
        <begin position="1"/>
        <end position="19"/>
    </location>
</feature>
<dbReference type="PROSITE" id="PS51257">
    <property type="entry name" value="PROKAR_LIPOPROTEIN"/>
    <property type="match status" value="1"/>
</dbReference>
<dbReference type="RefSeq" id="WP_344776667.1">
    <property type="nucleotide sequence ID" value="NZ_BAABAH010000011.1"/>
</dbReference>
<gene>
    <name evidence="2" type="ORF">GCM10022242_29010</name>
</gene>
<evidence type="ECO:0000313" key="3">
    <source>
        <dbReference type="Proteomes" id="UP001501821"/>
    </source>
</evidence>
<keyword evidence="3" id="KW-1185">Reference proteome</keyword>
<evidence type="ECO:0000313" key="2">
    <source>
        <dbReference type="EMBL" id="GAA3825891.1"/>
    </source>
</evidence>
<dbReference type="Proteomes" id="UP001501821">
    <property type="component" value="Unassembled WGS sequence"/>
</dbReference>
<keyword evidence="1" id="KW-0732">Signal</keyword>
<comment type="caution">
    <text evidence="2">The sequence shown here is derived from an EMBL/GenBank/DDBJ whole genome shotgun (WGS) entry which is preliminary data.</text>
</comment>
<reference evidence="3" key="1">
    <citation type="journal article" date="2019" name="Int. J. Syst. Evol. Microbiol.">
        <title>The Global Catalogue of Microorganisms (GCM) 10K type strain sequencing project: providing services to taxonomists for standard genome sequencing and annotation.</title>
        <authorList>
            <consortium name="The Broad Institute Genomics Platform"/>
            <consortium name="The Broad Institute Genome Sequencing Center for Infectious Disease"/>
            <person name="Wu L."/>
            <person name="Ma J."/>
        </authorList>
    </citation>
    <scope>NUCLEOTIDE SEQUENCE [LARGE SCALE GENOMIC DNA]</scope>
    <source>
        <strain evidence="3">JCM 16953</strain>
    </source>
</reference>